<evidence type="ECO:0000313" key="8">
    <source>
        <dbReference type="Proteomes" id="UP001239994"/>
    </source>
</evidence>
<dbReference type="EMBL" id="JAROKS010000011">
    <property type="protein sequence ID" value="KAK1799575.1"/>
    <property type="molecule type" value="Genomic_DNA"/>
</dbReference>
<dbReference type="Proteomes" id="UP001239994">
    <property type="component" value="Unassembled WGS sequence"/>
</dbReference>
<dbReference type="InterPro" id="IPR013098">
    <property type="entry name" value="Ig_I-set"/>
</dbReference>
<dbReference type="InterPro" id="IPR036179">
    <property type="entry name" value="Ig-like_dom_sf"/>
</dbReference>
<dbReference type="InterPro" id="IPR001611">
    <property type="entry name" value="Leu-rich_rpt"/>
</dbReference>
<evidence type="ECO:0000256" key="3">
    <source>
        <dbReference type="ARBA" id="ARBA00022737"/>
    </source>
</evidence>
<evidence type="ECO:0000256" key="1">
    <source>
        <dbReference type="ARBA" id="ARBA00022614"/>
    </source>
</evidence>
<protein>
    <recommendedName>
        <fullName evidence="6">Ig-like domain-containing protein</fullName>
    </recommendedName>
</protein>
<dbReference type="PROSITE" id="PS50835">
    <property type="entry name" value="IG_LIKE"/>
    <property type="match status" value="1"/>
</dbReference>
<evidence type="ECO:0000256" key="2">
    <source>
        <dbReference type="ARBA" id="ARBA00022729"/>
    </source>
</evidence>
<keyword evidence="4" id="KW-1015">Disulfide bond</keyword>
<dbReference type="SUPFAM" id="SSF52058">
    <property type="entry name" value="L domain-like"/>
    <property type="match status" value="1"/>
</dbReference>
<feature type="domain" description="Ig-like" evidence="6">
    <location>
        <begin position="669"/>
        <end position="758"/>
    </location>
</feature>
<keyword evidence="8" id="KW-1185">Reference proteome</keyword>
<dbReference type="PROSITE" id="PS51450">
    <property type="entry name" value="LRR"/>
    <property type="match status" value="1"/>
</dbReference>
<dbReference type="SMART" id="SM00409">
    <property type="entry name" value="IG"/>
    <property type="match status" value="1"/>
</dbReference>
<dbReference type="FunFam" id="2.60.40.10:FF:000887">
    <property type="entry name" value="leucine-rich repeat neuronal protein 2"/>
    <property type="match status" value="1"/>
</dbReference>
<dbReference type="SUPFAM" id="SSF48726">
    <property type="entry name" value="Immunoglobulin"/>
    <property type="match status" value="1"/>
</dbReference>
<dbReference type="Gene3D" id="3.80.10.10">
    <property type="entry name" value="Ribonuclease Inhibitor"/>
    <property type="match status" value="2"/>
</dbReference>
<dbReference type="InterPro" id="IPR007110">
    <property type="entry name" value="Ig-like_dom"/>
</dbReference>
<dbReference type="PANTHER" id="PTHR24366">
    <property type="entry name" value="IG(IMMUNOGLOBULIN) AND LRR(LEUCINE RICH REPEAT) DOMAINS"/>
    <property type="match status" value="1"/>
</dbReference>
<dbReference type="Pfam" id="PF07679">
    <property type="entry name" value="I-set"/>
    <property type="match status" value="1"/>
</dbReference>
<reference evidence="7" key="1">
    <citation type="submission" date="2023-03" db="EMBL/GenBank/DDBJ databases">
        <title>Electrophorus voltai genome.</title>
        <authorList>
            <person name="Bian C."/>
        </authorList>
    </citation>
    <scope>NUCLEOTIDE SEQUENCE</scope>
    <source>
        <strain evidence="7">CB-2022</strain>
        <tissue evidence="7">Muscle</tissue>
    </source>
</reference>
<sequence>MKSRTLGGHKNGKRERLLSVVVVERKQVPRDPVGSEGSGDAGVKQDLLERATLPLHSGARRRVELSLTLLFPQFQGTLTYVQADLLEADISEMTAPFQWLMTITDALYITVIAFAKQSCCEVPLNTLCEDASVIVILQQDAFTVTRTSFPDKRQRVGCGAYPERHAMYRCQKPAMFPLRESRRGGGKEMGLETDWEDRHGGPLRAHCGFPEPLINWGRAAAVRSLGVCISLVKCIMTLAPAPCCAFKTVLDKGQSEAYEFPTVFCALKSCERDSEPKNKPGARAGNGDGNKSRYVSDVIWNASLLYQDLPTALPTETQTLRLQSNLISSVDKNKLQGLANLTELDLSHNSFISTHNLRITDLPTLLSLHMEENQLRRLPEAAFSGLPSLQELYLNHNRIRSVSPGAFKGLNNLLRLHLNSNHLVIVDRRWFHALPQLEVLMIGGNPVDTIQDLNFKPLGSLRSLVLAGMGLREISERALEGLLNLESISFYDNHLTKVPKEALQKLPGLKFLDLNKNPIQLVQRGDFRDMLHLKELGLNNMEELVSIEQSAMENLPELTKLEITNNPRLSYIHPQAFRKLPSMESLMLNSNALSALHRQTVQSLPSLQEISLHTNPIRCDCLIRWVGAEGDKPVRFIEPQSTFCSEPPELKARKVKEVSFREMADSCLPLIAPSMFPSYIQVKHGDNIALHCRALAEPEPRIYWVIPKGLKLTHSVSFGRYQLLTEGTLEIFGVTPEEAGFYTCVAQNLVGADTRSLTLKVEGASRVHTTSPQRSGDNLAVRDIKERYALLSWQAGHNVPAARLSWMANSSLEGHHRHSIRILAGTRGFNLTRLQPGTHYNVCLHMGPNDTSCVHLRTKEVLSPAPSPDLTPAVLLAVAALLLLLVARACQGGTALNWKVQALELEKPPTCMLTKETKAFMDPAGPLKKPVQQNGSKPLSEHCGKEDIWKIRSVGRGESKRRNRSCEAVCSLGPHKATTHRGTPGLGARASAALTSPRRRGAHERLDEAGRRRGTGGANRSGRGAWDTPTRSLAAEEEKETSVTSCCKWPRVTHF</sequence>
<feature type="region of interest" description="Disordered" evidence="5">
    <location>
        <begin position="922"/>
        <end position="942"/>
    </location>
</feature>
<evidence type="ECO:0000313" key="7">
    <source>
        <dbReference type="EMBL" id="KAK1799575.1"/>
    </source>
</evidence>
<evidence type="ECO:0000256" key="5">
    <source>
        <dbReference type="SAM" id="MobiDB-lite"/>
    </source>
</evidence>
<evidence type="ECO:0000259" key="6">
    <source>
        <dbReference type="PROSITE" id="PS50835"/>
    </source>
</evidence>
<accession>A0AAD9DXX1</accession>
<dbReference type="InterPro" id="IPR003598">
    <property type="entry name" value="Ig_sub2"/>
</dbReference>
<organism evidence="7 8">
    <name type="scientific">Electrophorus voltai</name>
    <dbReference type="NCBI Taxonomy" id="2609070"/>
    <lineage>
        <taxon>Eukaryota</taxon>
        <taxon>Metazoa</taxon>
        <taxon>Chordata</taxon>
        <taxon>Craniata</taxon>
        <taxon>Vertebrata</taxon>
        <taxon>Euteleostomi</taxon>
        <taxon>Actinopterygii</taxon>
        <taxon>Neopterygii</taxon>
        <taxon>Teleostei</taxon>
        <taxon>Ostariophysi</taxon>
        <taxon>Gymnotiformes</taxon>
        <taxon>Gymnotoidei</taxon>
        <taxon>Gymnotidae</taxon>
        <taxon>Electrophorus</taxon>
    </lineage>
</organism>
<feature type="region of interest" description="Disordered" evidence="5">
    <location>
        <begin position="974"/>
        <end position="1040"/>
    </location>
</feature>
<dbReference type="InterPro" id="IPR003591">
    <property type="entry name" value="Leu-rich_rpt_typical-subtyp"/>
</dbReference>
<dbReference type="Pfam" id="PF13855">
    <property type="entry name" value="LRR_8"/>
    <property type="match status" value="3"/>
</dbReference>
<dbReference type="InterPro" id="IPR013783">
    <property type="entry name" value="Ig-like_fold"/>
</dbReference>
<dbReference type="InterPro" id="IPR032675">
    <property type="entry name" value="LRR_dom_sf"/>
</dbReference>
<dbReference type="SMART" id="SM00369">
    <property type="entry name" value="LRR_TYP"/>
    <property type="match status" value="10"/>
</dbReference>
<keyword evidence="2" id="KW-0732">Signal</keyword>
<name>A0AAD9DXX1_9TELE</name>
<keyword evidence="3" id="KW-0677">Repeat</keyword>
<gene>
    <name evidence="7" type="ORF">P4O66_000454</name>
</gene>
<dbReference type="SMART" id="SM00408">
    <property type="entry name" value="IGc2"/>
    <property type="match status" value="1"/>
</dbReference>
<comment type="caution">
    <text evidence="7">The sequence shown here is derived from an EMBL/GenBank/DDBJ whole genome shotgun (WGS) entry which is preliminary data.</text>
</comment>
<proteinExistence type="predicted"/>
<dbReference type="PANTHER" id="PTHR24366:SF92">
    <property type="entry name" value="LEUCINE-RICH REPEAT NEURONAL PROTEIN 2"/>
    <property type="match status" value="1"/>
</dbReference>
<dbReference type="FunFam" id="3.80.10.10:FF:000084">
    <property type="entry name" value="Leucine rich repeat neuronal 2"/>
    <property type="match status" value="1"/>
</dbReference>
<evidence type="ECO:0000256" key="4">
    <source>
        <dbReference type="ARBA" id="ARBA00023157"/>
    </source>
</evidence>
<dbReference type="Gene3D" id="2.60.40.10">
    <property type="entry name" value="Immunoglobulins"/>
    <property type="match status" value="1"/>
</dbReference>
<dbReference type="InterPro" id="IPR003599">
    <property type="entry name" value="Ig_sub"/>
</dbReference>
<dbReference type="AlphaFoldDB" id="A0AAD9DXX1"/>
<keyword evidence="1" id="KW-0433">Leucine-rich repeat</keyword>